<evidence type="ECO:0000256" key="1">
    <source>
        <dbReference type="ARBA" id="ARBA00022801"/>
    </source>
</evidence>
<evidence type="ECO:0000259" key="2">
    <source>
        <dbReference type="Pfam" id="PF00144"/>
    </source>
</evidence>
<keyword evidence="1" id="KW-0378">Hydrolase</keyword>
<dbReference type="PANTHER" id="PTHR43283:SF11">
    <property type="entry name" value="BETA-LACTAMASE-RELATED DOMAIN-CONTAINING PROTEIN"/>
    <property type="match status" value="1"/>
</dbReference>
<accession>A0ABU0A443</accession>
<sequence>MVYEMTLGLLEQLNDHMQQGLYRGASLALFQSGQWQEHYLGTIDGDQPVQPDLVYDLASVSKVVGVATVCIFLINSGALKLDDSLKTYYPDMVHDEVTIRQLLTHTSGLDPYIPNRDHLQAQELKAALNQLSLKKDKTFQYTDVNFLLLGFMLETYCGKSLEQLFQELVFQPFDMPQTSFGPRPTAVPTLKGVNDGHVHDPKAKVLGKQAGSAGLFSTLNDLEHFAMHYLEDSFSDSLWSNYSLQEKTRSLGWNLEQDWIDHTGYTGPFIMLNKKEQKAAIFLTNRTYDKDDRPLWIRERRRIRDAIIDYMSDNH</sequence>
<dbReference type="InterPro" id="IPR012338">
    <property type="entry name" value="Beta-lactam/transpept-like"/>
</dbReference>
<gene>
    <name evidence="3" type="ORF">J2S26_000129</name>
</gene>
<keyword evidence="4" id="KW-1185">Reference proteome</keyword>
<dbReference type="PANTHER" id="PTHR43283">
    <property type="entry name" value="BETA-LACTAMASE-RELATED"/>
    <property type="match status" value="1"/>
</dbReference>
<evidence type="ECO:0000313" key="3">
    <source>
        <dbReference type="EMBL" id="MDQ0262058.1"/>
    </source>
</evidence>
<dbReference type="Proteomes" id="UP001237071">
    <property type="component" value="Unassembled WGS sequence"/>
</dbReference>
<dbReference type="SUPFAM" id="SSF56601">
    <property type="entry name" value="beta-lactamase/transpeptidase-like"/>
    <property type="match status" value="1"/>
</dbReference>
<name>A0ABU0A443_STRDY</name>
<dbReference type="Gene3D" id="3.40.710.10">
    <property type="entry name" value="DD-peptidase/beta-lactamase superfamily"/>
    <property type="match status" value="1"/>
</dbReference>
<feature type="domain" description="Beta-lactamase-related" evidence="2">
    <location>
        <begin position="15"/>
        <end position="297"/>
    </location>
</feature>
<protein>
    <submittedName>
        <fullName evidence="3">CubicO group peptidase (Beta-lactamase class C family)</fullName>
    </submittedName>
</protein>
<reference evidence="3 4" key="1">
    <citation type="submission" date="2023-07" db="EMBL/GenBank/DDBJ databases">
        <title>Genomic Encyclopedia of Type Strains, Phase IV (KMG-IV): sequencing the most valuable type-strain genomes for metagenomic binning, comparative biology and taxonomic classification.</title>
        <authorList>
            <person name="Goeker M."/>
        </authorList>
    </citation>
    <scope>NUCLEOTIDE SEQUENCE [LARGE SCALE GENOMIC DNA]</scope>
    <source>
        <strain evidence="3 4">DSM 23147</strain>
    </source>
</reference>
<dbReference type="EMBL" id="JAUSTL010000001">
    <property type="protein sequence ID" value="MDQ0262058.1"/>
    <property type="molecule type" value="Genomic_DNA"/>
</dbReference>
<evidence type="ECO:0000313" key="4">
    <source>
        <dbReference type="Proteomes" id="UP001237071"/>
    </source>
</evidence>
<organism evidence="3 4">
    <name type="scientific">Streptococcus dysgalactiae</name>
    <dbReference type="NCBI Taxonomy" id="1334"/>
    <lineage>
        <taxon>Bacteria</taxon>
        <taxon>Bacillati</taxon>
        <taxon>Bacillota</taxon>
        <taxon>Bacilli</taxon>
        <taxon>Lactobacillales</taxon>
        <taxon>Streptococcaceae</taxon>
        <taxon>Streptococcus</taxon>
    </lineage>
</organism>
<proteinExistence type="predicted"/>
<dbReference type="Pfam" id="PF00144">
    <property type="entry name" value="Beta-lactamase"/>
    <property type="match status" value="1"/>
</dbReference>
<dbReference type="InterPro" id="IPR001466">
    <property type="entry name" value="Beta-lactam-related"/>
</dbReference>
<dbReference type="InterPro" id="IPR050789">
    <property type="entry name" value="Diverse_Enzym_Activities"/>
</dbReference>
<comment type="caution">
    <text evidence="3">The sequence shown here is derived from an EMBL/GenBank/DDBJ whole genome shotgun (WGS) entry which is preliminary data.</text>
</comment>